<reference evidence="1 2" key="1">
    <citation type="submission" date="2018-12" db="EMBL/GenBank/DDBJ databases">
        <title>Legionella sp,whole genome shotgun sequence.</title>
        <authorList>
            <person name="Wu H."/>
        </authorList>
    </citation>
    <scope>NUCLEOTIDE SEQUENCE [LARGE SCALE GENOMIC DNA]</scope>
    <source>
        <strain evidence="2">km714</strain>
    </source>
</reference>
<proteinExistence type="predicted"/>
<dbReference type="RefSeq" id="WP_127111177.1">
    <property type="nucleotide sequence ID" value="NZ_RZGR01000009.1"/>
</dbReference>
<protein>
    <submittedName>
        <fullName evidence="1">Uncharacterized protein</fullName>
    </submittedName>
</protein>
<keyword evidence="2" id="KW-1185">Reference proteome</keyword>
<dbReference type="AlphaFoldDB" id="A0A433JKC1"/>
<evidence type="ECO:0000313" key="1">
    <source>
        <dbReference type="EMBL" id="RUQ89056.1"/>
    </source>
</evidence>
<organism evidence="1 2">
    <name type="scientific">Legionella septentrionalis</name>
    <dbReference type="NCBI Taxonomy" id="2498109"/>
    <lineage>
        <taxon>Bacteria</taxon>
        <taxon>Pseudomonadati</taxon>
        <taxon>Pseudomonadota</taxon>
        <taxon>Gammaproteobacteria</taxon>
        <taxon>Legionellales</taxon>
        <taxon>Legionellaceae</taxon>
        <taxon>Legionella</taxon>
    </lineage>
</organism>
<name>A0A433JKC1_9GAMM</name>
<gene>
    <name evidence="1" type="ORF">EKM59_04465</name>
</gene>
<sequence length="195" mass="21851">MMQGLLLHIVIEQQKRQEEMHSSLLRLKVKIAQGKEILEEKLTELQGRQGQNTKGKITMLQEAIGNAEPPWYKNDIPSFNGLTAQLEYLTKSKEAITALEINALSTQFDELINNKLVAPLKEYENEKGGWQKLKDWISDVVKELTGLGTLSTGGTVQKVVANQSAVFKEEINKMKANFPQAEGENVIVLGTSKRM</sequence>
<dbReference type="EMBL" id="RZGR01000009">
    <property type="protein sequence ID" value="RUQ89056.1"/>
    <property type="molecule type" value="Genomic_DNA"/>
</dbReference>
<accession>A0A433JKC1</accession>
<evidence type="ECO:0000313" key="2">
    <source>
        <dbReference type="Proteomes" id="UP000288012"/>
    </source>
</evidence>
<dbReference type="Proteomes" id="UP000288012">
    <property type="component" value="Unassembled WGS sequence"/>
</dbReference>
<comment type="caution">
    <text evidence="1">The sequence shown here is derived from an EMBL/GenBank/DDBJ whole genome shotgun (WGS) entry which is preliminary data.</text>
</comment>